<evidence type="ECO:0000259" key="1">
    <source>
        <dbReference type="Pfam" id="PF19419"/>
    </source>
</evidence>
<dbReference type="HOGENOM" id="CLU_1093596_0_0_5"/>
<dbReference type="InterPro" id="IPR046025">
    <property type="entry name" value="DUF5983"/>
</dbReference>
<evidence type="ECO:0000313" key="3">
    <source>
        <dbReference type="Proteomes" id="UP000005732"/>
    </source>
</evidence>
<dbReference type="EMBL" id="JH719395">
    <property type="protein sequence ID" value="EJC80652.1"/>
    <property type="molecule type" value="Genomic_DNA"/>
</dbReference>
<dbReference type="AlphaFoldDB" id="J0CBX6"/>
<dbReference type="Proteomes" id="UP000005732">
    <property type="component" value="Unassembled WGS sequence"/>
</dbReference>
<organism evidence="2 3">
    <name type="scientific">Rhizobium leguminosarum bv. trifolii WSM2297</name>
    <dbReference type="NCBI Taxonomy" id="754762"/>
    <lineage>
        <taxon>Bacteria</taxon>
        <taxon>Pseudomonadati</taxon>
        <taxon>Pseudomonadota</taxon>
        <taxon>Alphaproteobacteria</taxon>
        <taxon>Hyphomicrobiales</taxon>
        <taxon>Rhizobiaceae</taxon>
        <taxon>Rhizobium/Agrobacterium group</taxon>
        <taxon>Rhizobium</taxon>
    </lineage>
</organism>
<dbReference type="Pfam" id="PF19419">
    <property type="entry name" value="DUF5983"/>
    <property type="match status" value="1"/>
</dbReference>
<evidence type="ECO:0000313" key="2">
    <source>
        <dbReference type="EMBL" id="EJC80652.1"/>
    </source>
</evidence>
<sequence length="254" mass="28718">MTSHLDSTDRALFPRVLSLSSAHLSERTASFLQKNDAADFPCLGGHWSDRGWMPWVDTEFGVIPSCPPDLREVFEFAERLGVSIVIFDEGGRVLPELPVLRQEVADSSLDRYARRARKSLEQLEDLSGREALESLEKTGSFSRTAGYFTTRMQSIRDALTYAYERGDDFTSTAYPLLEQLSDLSAAFASCVRLEPDQYLTSLDCICSLEATVEATLDGNEFRDRGIERKITDALEDILYRLQRARQTLTHRIMT</sequence>
<reference evidence="2 3" key="1">
    <citation type="submission" date="2012-02" db="EMBL/GenBank/DDBJ databases">
        <title>Improved High-Quality Draft Sequence of Rhizobium leguminosarum bv. trifolii WSM2297.</title>
        <authorList>
            <consortium name="US DOE Joint Genome Institute"/>
            <person name="Lucas S."/>
            <person name="Han J."/>
            <person name="Lapidus A."/>
            <person name="Cheng J.-F."/>
            <person name="Goodwin L."/>
            <person name="Pitluck S."/>
            <person name="Peters L."/>
            <person name="Ovchinnikova G."/>
            <person name="Zhang X."/>
            <person name="Detter J.C."/>
            <person name="Han C."/>
            <person name="Tapia R."/>
            <person name="Land M."/>
            <person name="Hauser L."/>
            <person name="Kyrpides N."/>
            <person name="Ivanova N."/>
            <person name="Pagani I."/>
            <person name="Brau L."/>
            <person name="Yates R."/>
            <person name="O'Hara G."/>
            <person name="Rui T."/>
            <person name="Howieson J."/>
            <person name="Reeve W."/>
            <person name="Woyke T."/>
        </authorList>
    </citation>
    <scope>NUCLEOTIDE SEQUENCE [LARGE SCALE GENOMIC DNA]</scope>
    <source>
        <strain evidence="2 3">WSM2297</strain>
    </source>
</reference>
<accession>J0CBX6</accession>
<protein>
    <recommendedName>
        <fullName evidence="1">DUF5983 domain-containing protein</fullName>
    </recommendedName>
</protein>
<name>J0CBX6_RHILT</name>
<proteinExistence type="predicted"/>
<feature type="domain" description="DUF5983" evidence="1">
    <location>
        <begin position="17"/>
        <end position="99"/>
    </location>
</feature>
<gene>
    <name evidence="2" type="ORF">Rleg4DRAFT_2287</name>
</gene>